<feature type="transmembrane region" description="Helical" evidence="1">
    <location>
        <begin position="104"/>
        <end position="121"/>
    </location>
</feature>
<dbReference type="STRING" id="416944.SAMN05421548_13129"/>
<accession>A0A1G6ZS38</accession>
<keyword evidence="1" id="KW-0472">Membrane</keyword>
<sequence>MIFRANVVVPAILATFAVVFAWSGKLLTGFQAIFMVSLTPAHELFNISLVVALMMALLTGLRAPGADVRMVRPFACIMVNGHVAFFILVLITYLISLFFWPTPAVPLVVAILIPAAVYAGLPPRPPS</sequence>
<evidence type="ECO:0000313" key="2">
    <source>
        <dbReference type="EMBL" id="SDE04376.1"/>
    </source>
</evidence>
<gene>
    <name evidence="2" type="ORF">SAMN05421548_13129</name>
</gene>
<keyword evidence="1" id="KW-1133">Transmembrane helix</keyword>
<feature type="transmembrane region" description="Helical" evidence="1">
    <location>
        <begin position="44"/>
        <end position="61"/>
    </location>
</feature>
<evidence type="ECO:0000313" key="3">
    <source>
        <dbReference type="Proteomes" id="UP000198908"/>
    </source>
</evidence>
<keyword evidence="1" id="KW-0812">Transmembrane</keyword>
<dbReference type="Proteomes" id="UP000198908">
    <property type="component" value="Unassembled WGS sequence"/>
</dbReference>
<feature type="transmembrane region" description="Helical" evidence="1">
    <location>
        <begin position="7"/>
        <end position="24"/>
    </location>
</feature>
<keyword evidence="3" id="KW-1185">Reference proteome</keyword>
<evidence type="ECO:0000256" key="1">
    <source>
        <dbReference type="SAM" id="Phobius"/>
    </source>
</evidence>
<protein>
    <submittedName>
        <fullName evidence="2">Uncharacterized protein</fullName>
    </submittedName>
</protein>
<dbReference type="AlphaFoldDB" id="A0A1G6ZS38"/>
<feature type="transmembrane region" description="Helical" evidence="1">
    <location>
        <begin position="73"/>
        <end position="98"/>
    </location>
</feature>
<proteinExistence type="predicted"/>
<reference evidence="3" key="1">
    <citation type="submission" date="2016-09" db="EMBL/GenBank/DDBJ databases">
        <authorList>
            <person name="Varghese N."/>
            <person name="Submissions S."/>
        </authorList>
    </citation>
    <scope>NUCLEOTIDE SEQUENCE [LARGE SCALE GENOMIC DNA]</scope>
    <source>
        <strain evidence="3">TNe-862</strain>
    </source>
</reference>
<dbReference type="RefSeq" id="WP_342713870.1">
    <property type="nucleotide sequence ID" value="NZ_FMYQ01000031.1"/>
</dbReference>
<organism evidence="2 3">
    <name type="scientific">Paraburkholderia lycopersici</name>
    <dbReference type="NCBI Taxonomy" id="416944"/>
    <lineage>
        <taxon>Bacteria</taxon>
        <taxon>Pseudomonadati</taxon>
        <taxon>Pseudomonadota</taxon>
        <taxon>Betaproteobacteria</taxon>
        <taxon>Burkholderiales</taxon>
        <taxon>Burkholderiaceae</taxon>
        <taxon>Paraburkholderia</taxon>
    </lineage>
</organism>
<name>A0A1G6ZS38_9BURK</name>
<dbReference type="EMBL" id="FMYQ01000031">
    <property type="protein sequence ID" value="SDE04376.1"/>
    <property type="molecule type" value="Genomic_DNA"/>
</dbReference>